<dbReference type="GO" id="GO:0016787">
    <property type="term" value="F:hydrolase activity"/>
    <property type="evidence" value="ECO:0007669"/>
    <property type="project" value="UniProtKB-KW"/>
</dbReference>
<protein>
    <recommendedName>
        <fullName evidence="8">Eosinophil cationic protein</fullName>
    </recommendedName>
    <alternativeName>
        <fullName evidence="9">Ribonuclease 3</fullName>
    </alternativeName>
</protein>
<dbReference type="GO" id="GO:0005615">
    <property type="term" value="C:extracellular space"/>
    <property type="evidence" value="ECO:0007669"/>
    <property type="project" value="TreeGrafter"/>
</dbReference>
<reference evidence="12" key="2">
    <citation type="journal article" date="2016" name="Data Brief">
        <title>Curated eutherian third party data gene data sets.</title>
        <authorList>
            <person name="Premzl M."/>
        </authorList>
    </citation>
    <scope>NUCLEOTIDE SEQUENCE</scope>
</reference>
<evidence type="ECO:0000256" key="4">
    <source>
        <dbReference type="ARBA" id="ARBA00022759"/>
    </source>
</evidence>
<evidence type="ECO:0000256" key="8">
    <source>
        <dbReference type="ARBA" id="ARBA00041168"/>
    </source>
</evidence>
<dbReference type="GO" id="GO:0004540">
    <property type="term" value="F:RNA nuclease activity"/>
    <property type="evidence" value="ECO:0007669"/>
    <property type="project" value="TreeGrafter"/>
</dbReference>
<dbReference type="InterPro" id="IPR023411">
    <property type="entry name" value="RNaseA_AS"/>
</dbReference>
<sequence length="179" mass="20129">MCHNLDRRRSCSFSSFLTGNMVPKLLNSRFCLLLPLVLMAMVGSFHAKPPQFTWAQWFEIQHINMTNPQCTIAMRVINRYYPQCKRRNTFLHTTFAAVAGVCGTPNTPCVSNSSRTNCHNSSVPVAITYCNLTSRPTPVANCRYTNTAAQSLYVVACNNRDPQRDSLLYPVVPVHLDAI</sequence>
<dbReference type="SMART" id="SM00092">
    <property type="entry name" value="RNAse_Pc"/>
    <property type="match status" value="1"/>
</dbReference>
<evidence type="ECO:0000256" key="7">
    <source>
        <dbReference type="ARBA" id="ARBA00023180"/>
    </source>
</evidence>
<keyword evidence="4 10" id="KW-0255">Endonuclease</keyword>
<dbReference type="PANTHER" id="PTHR11437:SF3">
    <property type="entry name" value="EOSINOPHIL CATIONIC PROTEIN"/>
    <property type="match status" value="1"/>
</dbReference>
<keyword evidence="3" id="KW-0732">Signal</keyword>
<comment type="similarity">
    <text evidence="1 10">Belongs to the pancreatic ribonuclease family.</text>
</comment>
<keyword evidence="2 10" id="KW-0540">Nuclease</keyword>
<proteinExistence type="inferred from homology"/>
<dbReference type="PROSITE" id="PS00127">
    <property type="entry name" value="RNASE_PANCREATIC"/>
    <property type="match status" value="1"/>
</dbReference>
<organism evidence="12">
    <name type="scientific">Otolemur garnettii</name>
    <name type="common">Small-eared galago</name>
    <name type="synonym">Garnett's greater bushbaby</name>
    <dbReference type="NCBI Taxonomy" id="30611"/>
    <lineage>
        <taxon>Eukaryota</taxon>
        <taxon>Metazoa</taxon>
        <taxon>Chordata</taxon>
        <taxon>Craniata</taxon>
        <taxon>Vertebrata</taxon>
        <taxon>Euteleostomi</taxon>
        <taxon>Mammalia</taxon>
        <taxon>Eutheria</taxon>
        <taxon>Euarchontoglires</taxon>
        <taxon>Primates</taxon>
        <taxon>Strepsirrhini</taxon>
        <taxon>Lorisiformes</taxon>
        <taxon>Galagidae</taxon>
        <taxon>Otolemur</taxon>
    </lineage>
</organism>
<accession>W0UUX2</accession>
<dbReference type="InterPro" id="IPR023412">
    <property type="entry name" value="RNaseA_domain"/>
</dbReference>
<evidence type="ECO:0000256" key="9">
    <source>
        <dbReference type="ARBA" id="ARBA00042656"/>
    </source>
</evidence>
<keyword evidence="5 10" id="KW-0378">Hydrolase</keyword>
<keyword evidence="6" id="KW-1015">Disulfide bond</keyword>
<gene>
    <name evidence="12" type="primary">RAF1</name>
</gene>
<dbReference type="PRINTS" id="PR00794">
    <property type="entry name" value="RIBONUCLEASE"/>
</dbReference>
<feature type="domain" description="Ribonuclease A-domain" evidence="11">
    <location>
        <begin position="51"/>
        <end position="179"/>
    </location>
</feature>
<dbReference type="GO" id="GO:0050830">
    <property type="term" value="P:defense response to Gram-positive bacterium"/>
    <property type="evidence" value="ECO:0007669"/>
    <property type="project" value="TreeGrafter"/>
</dbReference>
<evidence type="ECO:0000256" key="1">
    <source>
        <dbReference type="ARBA" id="ARBA00005600"/>
    </source>
</evidence>
<dbReference type="PANTHER" id="PTHR11437">
    <property type="entry name" value="RIBONUCLEASE"/>
    <property type="match status" value="1"/>
</dbReference>
<evidence type="ECO:0000256" key="10">
    <source>
        <dbReference type="RuleBase" id="RU000651"/>
    </source>
</evidence>
<dbReference type="InterPro" id="IPR001427">
    <property type="entry name" value="RNaseA"/>
</dbReference>
<dbReference type="AlphaFoldDB" id="W0UUX2"/>
<evidence type="ECO:0000259" key="11">
    <source>
        <dbReference type="SMART" id="SM00092"/>
    </source>
</evidence>
<evidence type="ECO:0000256" key="6">
    <source>
        <dbReference type="ARBA" id="ARBA00023157"/>
    </source>
</evidence>
<dbReference type="GO" id="GO:0002227">
    <property type="term" value="P:innate immune response in mucosa"/>
    <property type="evidence" value="ECO:0007669"/>
    <property type="project" value="TreeGrafter"/>
</dbReference>
<name>W0UUX2_OTOGA</name>
<dbReference type="EMBL" id="HG328931">
    <property type="protein sequence ID" value="CDG32007.1"/>
    <property type="molecule type" value="Genomic_DNA"/>
</dbReference>
<dbReference type="CDD" id="cd06265">
    <property type="entry name" value="RNase_A_canonical"/>
    <property type="match status" value="1"/>
</dbReference>
<dbReference type="SUPFAM" id="SSF54076">
    <property type="entry name" value="RNase A-like"/>
    <property type="match status" value="1"/>
</dbReference>
<dbReference type="GO" id="GO:0004519">
    <property type="term" value="F:endonuclease activity"/>
    <property type="evidence" value="ECO:0007669"/>
    <property type="project" value="UniProtKB-KW"/>
</dbReference>
<evidence type="ECO:0000256" key="5">
    <source>
        <dbReference type="ARBA" id="ARBA00022801"/>
    </source>
</evidence>
<evidence type="ECO:0000256" key="2">
    <source>
        <dbReference type="ARBA" id="ARBA00022722"/>
    </source>
</evidence>
<dbReference type="GO" id="GO:0003676">
    <property type="term" value="F:nucleic acid binding"/>
    <property type="evidence" value="ECO:0007669"/>
    <property type="project" value="InterPro"/>
</dbReference>
<dbReference type="GO" id="GO:0006935">
    <property type="term" value="P:chemotaxis"/>
    <property type="evidence" value="ECO:0007669"/>
    <property type="project" value="TreeGrafter"/>
</dbReference>
<dbReference type="Pfam" id="PF00074">
    <property type="entry name" value="RnaseA"/>
    <property type="match status" value="1"/>
</dbReference>
<reference evidence="12" key="1">
    <citation type="journal article" date="2014" name="Mol. Genet. Genomics">
        <title>Comparative genomic analysis of eutherian ribonuclease A genes.</title>
        <authorList>
            <person name="Premzl M."/>
        </authorList>
    </citation>
    <scope>NUCLEOTIDE SEQUENCE</scope>
</reference>
<reference evidence="12" key="3">
    <citation type="journal article" date="2019" name="Gene Rep">
        <title>Eutherian third-party data gene collections.</title>
        <authorList>
            <person name="Premzl M."/>
        </authorList>
    </citation>
    <scope>NUCLEOTIDE SEQUENCE</scope>
</reference>
<dbReference type="Gene3D" id="3.10.130.10">
    <property type="entry name" value="Ribonuclease A-like domain"/>
    <property type="match status" value="1"/>
</dbReference>
<dbReference type="FunFam" id="3.10.130.10:FF:000001">
    <property type="entry name" value="Ribonuclease pancreatic"/>
    <property type="match status" value="1"/>
</dbReference>
<evidence type="ECO:0000313" key="12">
    <source>
        <dbReference type="EMBL" id="CDG32007.1"/>
    </source>
</evidence>
<dbReference type="InterPro" id="IPR036816">
    <property type="entry name" value="RNaseA-like_dom_sf"/>
</dbReference>
<evidence type="ECO:0000256" key="3">
    <source>
        <dbReference type="ARBA" id="ARBA00022729"/>
    </source>
</evidence>
<keyword evidence="7" id="KW-0325">Glycoprotein</keyword>